<keyword evidence="2" id="KW-1133">Transmembrane helix</keyword>
<feature type="domain" description="FAS1" evidence="4">
    <location>
        <begin position="53"/>
        <end position="128"/>
    </location>
</feature>
<keyword evidence="6" id="KW-1185">Reference proteome</keyword>
<feature type="compositionally biased region" description="Polar residues" evidence="1">
    <location>
        <begin position="840"/>
        <end position="852"/>
    </location>
</feature>
<evidence type="ECO:0000256" key="2">
    <source>
        <dbReference type="SAM" id="Phobius"/>
    </source>
</evidence>
<dbReference type="PANTHER" id="PTHR10900:SF125">
    <property type="entry name" value="FAS1 DOMAIN-CONTAINING PROTEIN YLR001C"/>
    <property type="match status" value="1"/>
</dbReference>
<dbReference type="InterPro" id="IPR000782">
    <property type="entry name" value="FAS1_domain"/>
</dbReference>
<dbReference type="HOGENOM" id="CLU_008441_0_0_1"/>
<keyword evidence="3" id="KW-0732">Signal</keyword>
<dbReference type="PROSITE" id="PS50213">
    <property type="entry name" value="FAS1"/>
    <property type="match status" value="3"/>
</dbReference>
<organism evidence="5 6">
    <name type="scientific">Eremothecium cymbalariae (strain CBS 270.75 / DBVPG 7215 / KCTC 17166 / NRRL Y-17582)</name>
    <name type="common">Yeast</name>
    <dbReference type="NCBI Taxonomy" id="931890"/>
    <lineage>
        <taxon>Eukaryota</taxon>
        <taxon>Fungi</taxon>
        <taxon>Dikarya</taxon>
        <taxon>Ascomycota</taxon>
        <taxon>Saccharomycotina</taxon>
        <taxon>Saccharomycetes</taxon>
        <taxon>Saccharomycetales</taxon>
        <taxon>Saccharomycetaceae</taxon>
        <taxon>Eremothecium</taxon>
    </lineage>
</organism>
<gene>
    <name evidence="5" type="ordered locus">Ecym_8273</name>
</gene>
<dbReference type="STRING" id="931890.G8JXI1"/>
<protein>
    <recommendedName>
        <fullName evidence="4">FAS1 domain-containing protein</fullName>
    </recommendedName>
</protein>
<dbReference type="GeneID" id="11471530"/>
<feature type="domain" description="FAS1" evidence="4">
    <location>
        <begin position="480"/>
        <end position="622"/>
    </location>
</feature>
<feature type="transmembrane region" description="Helical" evidence="2">
    <location>
        <begin position="773"/>
        <end position="799"/>
    </location>
</feature>
<dbReference type="Gene3D" id="2.30.180.10">
    <property type="entry name" value="FAS1 domain"/>
    <property type="match status" value="3"/>
</dbReference>
<dbReference type="AlphaFoldDB" id="G8JXI1"/>
<sequence>MVLRQLPLYLLFILLSRLLALAVGNQQSIIITEYDKYLLARDSYGNDDSDFPFTTVVDILSQNVEFSTFLRILQRNGDIPYLNELENFTIIAPVNSAFVFDNNIELEDITSLIGRFDVNDYIVHDHVIDLREYEWGVYVFATPTHPFTIDIKTNGFARINDVRVVDRNMFPNMQNASVLAVGSLLPKLPSLHSMITSLGNDQNQFNLSVVSRLFELVKGSLGDTSNVTILLPTNECFENSFNELELNYLLKDFKYSDKDWFVDKLFLANKLRLSGVHGGMLDPKNITNLNNERIELSSKKHGNHISVNKTDTQLSNILYDKGVAHVFDNISALGSGIRFNAAKYLLGLNASDFVNELYFRNLKHLIDSPDGEYTIFLPQSFDTELSDFSRNNLLYHFVNSKIWLSKDFLDTSDQYQLTKMYNSMFCSSYRKLGRNCQRLRITKSEDNNYTINDRFRLSDPIPYQIDNTLIYVIDDGLELPGDMIHSVNPFLHCSSSLRFLQKLNLLGLKPNYDGYTVFLPCFDSWSDMELNVDYLRRNISALTVTMKNLILNGIFYTDDIPKSVDVTNLYGEQVYLTSDSDNTSDHEIVLINLSTLRGNLNLKKNMDIMFNQGVIHPLTSVPYPNSLEISLRNLIETTDNAGFLHLLDKFQSFKDIIDINGPYSFLIPTPKSFIDSINLNSTNIEDLLLLHIIPNEFTDAILNCGKDIHTKLGPILNCCEISSQNYVLKIKDGQDKEVRILKKGCTSINNQSCVFLIDKPFSLDWINREKYHVFLPGLSFAIGLIIGIICLFLIFILIITGLNIRQHHKAAYTDRDPNETTRLLHQSNLQTSNKPHKNLKTNYGSTGNNVENSRPFESLYSENSSSAPIKISHSLTERISQDENNLNGINQ</sequence>
<dbReference type="eggNOG" id="KOG1437">
    <property type="taxonomic scope" value="Eukaryota"/>
</dbReference>
<dbReference type="OrthoDB" id="286301at2759"/>
<keyword evidence="2" id="KW-0472">Membrane</keyword>
<dbReference type="EMBL" id="CP002504">
    <property type="protein sequence ID" value="AET41555.1"/>
    <property type="molecule type" value="Genomic_DNA"/>
</dbReference>
<dbReference type="Proteomes" id="UP000006790">
    <property type="component" value="Chromosome 8"/>
</dbReference>
<name>G8JXI1_ERECY</name>
<evidence type="ECO:0000313" key="5">
    <source>
        <dbReference type="EMBL" id="AET41555.1"/>
    </source>
</evidence>
<feature type="chain" id="PRO_5003511035" description="FAS1 domain-containing protein" evidence="3">
    <location>
        <begin position="23"/>
        <end position="891"/>
    </location>
</feature>
<evidence type="ECO:0000259" key="4">
    <source>
        <dbReference type="PROSITE" id="PS50213"/>
    </source>
</evidence>
<evidence type="ECO:0000256" key="1">
    <source>
        <dbReference type="SAM" id="MobiDB-lite"/>
    </source>
</evidence>
<dbReference type="InterPro" id="IPR050904">
    <property type="entry name" value="Adhesion/Biosynth-related"/>
</dbReference>
<dbReference type="PANTHER" id="PTHR10900">
    <property type="entry name" value="PERIOSTIN-RELATED"/>
    <property type="match status" value="1"/>
</dbReference>
<dbReference type="SUPFAM" id="SSF82153">
    <property type="entry name" value="FAS1 domain"/>
    <property type="match status" value="4"/>
</dbReference>
<reference evidence="6" key="1">
    <citation type="journal article" date="2012" name="G3 (Bethesda)">
        <title>Pichia sorbitophila, an interspecies yeast hybrid reveals early steps of genome resolution following polyploidization.</title>
        <authorList>
            <person name="Leh Louis V."/>
            <person name="Despons L."/>
            <person name="Friedrich A."/>
            <person name="Martin T."/>
            <person name="Durrens P."/>
            <person name="Casaregola S."/>
            <person name="Neuveglise C."/>
            <person name="Fairhead C."/>
            <person name="Marck C."/>
            <person name="Cruz J.A."/>
            <person name="Straub M.L."/>
            <person name="Kugler V."/>
            <person name="Sacerdot C."/>
            <person name="Uzunov Z."/>
            <person name="Thierry A."/>
            <person name="Weiss S."/>
            <person name="Bleykasten C."/>
            <person name="De Montigny J."/>
            <person name="Jacques N."/>
            <person name="Jung P."/>
            <person name="Lemaire M."/>
            <person name="Mallet S."/>
            <person name="Morel G."/>
            <person name="Richard G.F."/>
            <person name="Sarkar A."/>
            <person name="Savel G."/>
            <person name="Schacherer J."/>
            <person name="Seret M.L."/>
            <person name="Talla E."/>
            <person name="Samson G."/>
            <person name="Jubin C."/>
            <person name="Poulain J."/>
            <person name="Vacherie B."/>
            <person name="Barbe V."/>
            <person name="Pelletier E."/>
            <person name="Sherman D.J."/>
            <person name="Westhof E."/>
            <person name="Weissenbach J."/>
            <person name="Baret P.V."/>
            <person name="Wincker P."/>
            <person name="Gaillardin C."/>
            <person name="Dujon B."/>
            <person name="Souciet J.L."/>
        </authorList>
    </citation>
    <scope>NUCLEOTIDE SEQUENCE [LARGE SCALE GENOMIC DNA]</scope>
    <source>
        <strain evidence="6">CBS 270.75 / DBVPG 7215 / KCTC 17166 / NRRL Y-17582</strain>
    </source>
</reference>
<dbReference type="Pfam" id="PF02469">
    <property type="entry name" value="Fasciclin"/>
    <property type="match status" value="1"/>
</dbReference>
<dbReference type="KEGG" id="erc:Ecym_8273"/>
<dbReference type="RefSeq" id="XP_003648372.1">
    <property type="nucleotide sequence ID" value="XM_003648324.1"/>
</dbReference>
<evidence type="ECO:0000256" key="3">
    <source>
        <dbReference type="SAM" id="SignalP"/>
    </source>
</evidence>
<dbReference type="InParanoid" id="G8JXI1"/>
<feature type="region of interest" description="Disordered" evidence="1">
    <location>
        <begin position="827"/>
        <end position="856"/>
    </location>
</feature>
<evidence type="ECO:0000313" key="6">
    <source>
        <dbReference type="Proteomes" id="UP000006790"/>
    </source>
</evidence>
<dbReference type="OMA" id="FCSSNKR"/>
<dbReference type="FunCoup" id="G8JXI1">
    <property type="interactions" value="23"/>
</dbReference>
<feature type="domain" description="FAS1" evidence="4">
    <location>
        <begin position="175"/>
        <end position="331"/>
    </location>
</feature>
<keyword evidence="2" id="KW-0812">Transmembrane</keyword>
<accession>G8JXI1</accession>
<dbReference type="InterPro" id="IPR036378">
    <property type="entry name" value="FAS1_dom_sf"/>
</dbReference>
<feature type="signal peptide" evidence="3">
    <location>
        <begin position="1"/>
        <end position="22"/>
    </location>
</feature>
<proteinExistence type="predicted"/>